<dbReference type="SUPFAM" id="SSF48403">
    <property type="entry name" value="Ankyrin repeat"/>
    <property type="match status" value="1"/>
</dbReference>
<dbReference type="PATRIC" id="fig|345073.21.peg.1645"/>
<name>A0A0H3ANC8_VIBC3</name>
<dbReference type="Proteomes" id="UP000000249">
    <property type="component" value="Chromosome 1"/>
</dbReference>
<evidence type="ECO:0000256" key="2">
    <source>
        <dbReference type="ARBA" id="ARBA00023043"/>
    </source>
</evidence>
<gene>
    <name evidence="4" type="ordered locus">VC0395_A1187</name>
</gene>
<dbReference type="KEGG" id="vco:VC0395_A1187"/>
<feature type="repeat" description="ANK" evidence="3">
    <location>
        <begin position="85"/>
        <end position="117"/>
    </location>
</feature>
<dbReference type="eggNOG" id="COG0666">
    <property type="taxonomic scope" value="Bacteria"/>
</dbReference>
<dbReference type="Gene3D" id="1.25.40.20">
    <property type="entry name" value="Ankyrin repeat-containing domain"/>
    <property type="match status" value="1"/>
</dbReference>
<accession>A0A0H3ANC8</accession>
<dbReference type="PROSITE" id="PS50088">
    <property type="entry name" value="ANK_REPEAT"/>
    <property type="match status" value="1"/>
</dbReference>
<dbReference type="AlphaFoldDB" id="A0A0H3ANC8"/>
<organism evidence="4 5">
    <name type="scientific">Vibrio cholerae serotype O1 (strain ATCC 39541 / Classical Ogawa 395 / O395)</name>
    <dbReference type="NCBI Taxonomy" id="345073"/>
    <lineage>
        <taxon>Bacteria</taxon>
        <taxon>Pseudomonadati</taxon>
        <taxon>Pseudomonadota</taxon>
        <taxon>Gammaproteobacteria</taxon>
        <taxon>Vibrionales</taxon>
        <taxon>Vibrionaceae</taxon>
        <taxon>Vibrio</taxon>
    </lineage>
</organism>
<keyword evidence="2 3" id="KW-0040">ANK repeat</keyword>
<reference evidence="4 5" key="1">
    <citation type="submission" date="2007-03" db="EMBL/GenBank/DDBJ databases">
        <authorList>
            <person name="Heidelberg J."/>
        </authorList>
    </citation>
    <scope>NUCLEOTIDE SEQUENCE [LARGE SCALE GENOMIC DNA]</scope>
    <source>
        <strain evidence="5">ATCC 39541 / Classical Ogawa 395 / O395</strain>
    </source>
</reference>
<proteinExistence type="predicted"/>
<dbReference type="OrthoDB" id="307920at2"/>
<dbReference type="InterPro" id="IPR036770">
    <property type="entry name" value="Ankyrin_rpt-contain_sf"/>
</dbReference>
<sequence length="188" mass="20729">MGHSLWQRRGMMKWLWQLALIGLLVLSPFRLSVAASEPSGTARSDTSQEYQSLISLFFAAVRTGNDEVVNEFLSAGFPINQRNAESYTALMVAAYQGNAQTVELLLRFGANACLQDKRGNTALMGALLKREIQIARALYQAECADNLRNKAGLSVQEFAELYGQSETLKALHQEKLAVSSSTQSRPLN</sequence>
<dbReference type="PROSITE" id="PS50297">
    <property type="entry name" value="ANK_REP_REGION"/>
    <property type="match status" value="1"/>
</dbReference>
<dbReference type="EMBL" id="CP000627">
    <property type="protein sequence ID" value="ABQ22046.1"/>
    <property type="molecule type" value="Genomic_DNA"/>
</dbReference>
<evidence type="ECO:0000313" key="4">
    <source>
        <dbReference type="EMBL" id="ABQ22046.1"/>
    </source>
</evidence>
<evidence type="ECO:0000313" key="5">
    <source>
        <dbReference type="Proteomes" id="UP000000249"/>
    </source>
</evidence>
<dbReference type="InterPro" id="IPR002110">
    <property type="entry name" value="Ankyrin_rpt"/>
</dbReference>
<protein>
    <submittedName>
        <fullName evidence="4">Ank repeat family protein</fullName>
    </submittedName>
</protein>
<evidence type="ECO:0000256" key="3">
    <source>
        <dbReference type="PROSITE-ProRule" id="PRU00023"/>
    </source>
</evidence>
<dbReference type="SMART" id="SM00248">
    <property type="entry name" value="ANK"/>
    <property type="match status" value="3"/>
</dbReference>
<dbReference type="InterPro" id="IPR050776">
    <property type="entry name" value="Ank_Repeat/CDKN_Inhibitor"/>
</dbReference>
<keyword evidence="1" id="KW-0677">Repeat</keyword>
<dbReference type="PANTHER" id="PTHR24201">
    <property type="entry name" value="ANK_REP_REGION DOMAIN-CONTAINING PROTEIN"/>
    <property type="match status" value="1"/>
</dbReference>
<dbReference type="Pfam" id="PF12796">
    <property type="entry name" value="Ank_2"/>
    <property type="match status" value="1"/>
</dbReference>
<dbReference type="KEGG" id="vcr:VC395_1700"/>
<evidence type="ECO:0000256" key="1">
    <source>
        <dbReference type="ARBA" id="ARBA00022737"/>
    </source>
</evidence>